<sequence>MEADQLRVKRKSLQSVLEQCRRALESLEIECSGRNPNSAANGDNEEEREDEGSSRSSPSDADYETDELCDILKSKVESPTFLEKLGSIHMSVSQSIYVDDTSSWDMVTAKDLWEDKNNDGEIESDQDSFVLVSQDDITEGIGCFIAAYLLSLKQTKDLTPNQLQEALSKTFSVKKRKSKLRKAWDGSQVIYNVASWSATAIGYADLPVLSQRSAGGGGRIALIFIFSYRQIVDISESSNS</sequence>
<evidence type="ECO:0008006" key="5">
    <source>
        <dbReference type="Google" id="ProtNLM"/>
    </source>
</evidence>
<gene>
    <name evidence="3" type="ORF">M6B38_137635</name>
</gene>
<dbReference type="EMBL" id="JANAVB010029617">
    <property type="protein sequence ID" value="KAJ6814663.1"/>
    <property type="molecule type" value="Genomic_DNA"/>
</dbReference>
<dbReference type="AlphaFoldDB" id="A0AAX6FEM7"/>
<keyword evidence="1" id="KW-0175">Coiled coil</keyword>
<feature type="region of interest" description="Disordered" evidence="2">
    <location>
        <begin position="31"/>
        <end position="63"/>
    </location>
</feature>
<keyword evidence="4" id="KW-1185">Reference proteome</keyword>
<evidence type="ECO:0000256" key="1">
    <source>
        <dbReference type="SAM" id="Coils"/>
    </source>
</evidence>
<dbReference type="PANTHER" id="PTHR33874">
    <property type="entry name" value="RING FINGER PROTEIN"/>
    <property type="match status" value="1"/>
</dbReference>
<reference evidence="3" key="1">
    <citation type="journal article" date="2023" name="GigaByte">
        <title>Genome assembly of the bearded iris, Iris pallida Lam.</title>
        <authorList>
            <person name="Bruccoleri R.E."/>
            <person name="Oakeley E.J."/>
            <person name="Faust A.M.E."/>
            <person name="Altorfer M."/>
            <person name="Dessus-Babus S."/>
            <person name="Burckhardt D."/>
            <person name="Oertli M."/>
            <person name="Naumann U."/>
            <person name="Petersen F."/>
            <person name="Wong J."/>
        </authorList>
    </citation>
    <scope>NUCLEOTIDE SEQUENCE</scope>
    <source>
        <strain evidence="3">GSM-AAB239-AS_SAM_17_03QT</strain>
    </source>
</reference>
<evidence type="ECO:0000256" key="2">
    <source>
        <dbReference type="SAM" id="MobiDB-lite"/>
    </source>
</evidence>
<evidence type="ECO:0000313" key="3">
    <source>
        <dbReference type="EMBL" id="KAJ6814663.1"/>
    </source>
</evidence>
<protein>
    <recommendedName>
        <fullName evidence="5">MADS box interactor-like</fullName>
    </recommendedName>
</protein>
<comment type="caution">
    <text evidence="3">The sequence shown here is derived from an EMBL/GenBank/DDBJ whole genome shotgun (WGS) entry which is preliminary data.</text>
</comment>
<name>A0AAX6FEM7_IRIPA</name>
<accession>A0AAX6FEM7</accession>
<dbReference type="PANTHER" id="PTHR33874:SF1">
    <property type="entry name" value="RING FINGER PROTEIN"/>
    <property type="match status" value="1"/>
</dbReference>
<evidence type="ECO:0000313" key="4">
    <source>
        <dbReference type="Proteomes" id="UP001140949"/>
    </source>
</evidence>
<reference evidence="3" key="2">
    <citation type="submission" date="2023-04" db="EMBL/GenBank/DDBJ databases">
        <authorList>
            <person name="Bruccoleri R.E."/>
            <person name="Oakeley E.J."/>
            <person name="Faust A.-M."/>
            <person name="Dessus-Babus S."/>
            <person name="Altorfer M."/>
            <person name="Burckhardt D."/>
            <person name="Oertli M."/>
            <person name="Naumann U."/>
            <person name="Petersen F."/>
            <person name="Wong J."/>
        </authorList>
    </citation>
    <scope>NUCLEOTIDE SEQUENCE</scope>
    <source>
        <strain evidence="3">GSM-AAB239-AS_SAM_17_03QT</strain>
        <tissue evidence="3">Leaf</tissue>
    </source>
</reference>
<dbReference type="Proteomes" id="UP001140949">
    <property type="component" value="Unassembled WGS sequence"/>
</dbReference>
<feature type="coiled-coil region" evidence="1">
    <location>
        <begin position="3"/>
        <end position="30"/>
    </location>
</feature>
<organism evidence="3 4">
    <name type="scientific">Iris pallida</name>
    <name type="common">Sweet iris</name>
    <dbReference type="NCBI Taxonomy" id="29817"/>
    <lineage>
        <taxon>Eukaryota</taxon>
        <taxon>Viridiplantae</taxon>
        <taxon>Streptophyta</taxon>
        <taxon>Embryophyta</taxon>
        <taxon>Tracheophyta</taxon>
        <taxon>Spermatophyta</taxon>
        <taxon>Magnoliopsida</taxon>
        <taxon>Liliopsida</taxon>
        <taxon>Asparagales</taxon>
        <taxon>Iridaceae</taxon>
        <taxon>Iridoideae</taxon>
        <taxon>Irideae</taxon>
        <taxon>Iris</taxon>
    </lineage>
</organism>
<proteinExistence type="predicted"/>